<organism evidence="1 2">
    <name type="scientific">Trichonephila clavata</name>
    <name type="common">Joro spider</name>
    <name type="synonym">Nephila clavata</name>
    <dbReference type="NCBI Taxonomy" id="2740835"/>
    <lineage>
        <taxon>Eukaryota</taxon>
        <taxon>Metazoa</taxon>
        <taxon>Ecdysozoa</taxon>
        <taxon>Arthropoda</taxon>
        <taxon>Chelicerata</taxon>
        <taxon>Arachnida</taxon>
        <taxon>Araneae</taxon>
        <taxon>Araneomorphae</taxon>
        <taxon>Entelegynae</taxon>
        <taxon>Araneoidea</taxon>
        <taxon>Nephilidae</taxon>
        <taxon>Trichonephila</taxon>
    </lineage>
</organism>
<protein>
    <submittedName>
        <fullName evidence="1">Uncharacterized protein</fullName>
    </submittedName>
</protein>
<accession>A0A8X6LVV4</accession>
<comment type="caution">
    <text evidence="1">The sequence shown here is derived from an EMBL/GenBank/DDBJ whole genome shotgun (WGS) entry which is preliminary data.</text>
</comment>
<dbReference type="AlphaFoldDB" id="A0A8X6LVV4"/>
<proteinExistence type="predicted"/>
<evidence type="ECO:0000313" key="1">
    <source>
        <dbReference type="EMBL" id="GFR24851.1"/>
    </source>
</evidence>
<reference evidence="1" key="1">
    <citation type="submission" date="2020-07" db="EMBL/GenBank/DDBJ databases">
        <title>Multicomponent nature underlies the extraordinary mechanical properties of spider dragline silk.</title>
        <authorList>
            <person name="Kono N."/>
            <person name="Nakamura H."/>
            <person name="Mori M."/>
            <person name="Yoshida Y."/>
            <person name="Ohtoshi R."/>
            <person name="Malay A.D."/>
            <person name="Moran D.A.P."/>
            <person name="Tomita M."/>
            <person name="Numata K."/>
            <person name="Arakawa K."/>
        </authorList>
    </citation>
    <scope>NUCLEOTIDE SEQUENCE</scope>
</reference>
<dbReference type="EMBL" id="BMAO01028457">
    <property type="protein sequence ID" value="GFR24851.1"/>
    <property type="molecule type" value="Genomic_DNA"/>
</dbReference>
<dbReference type="OrthoDB" id="8063574at2759"/>
<sequence>MAESTENAIPNLKKNSKKHVVIVSIEVHQHHDSQISQILDPDKASDITNAQKKNLEEEFALKFQVFESCACALRRISGAIRYFNLGSFYL</sequence>
<dbReference type="Proteomes" id="UP000887116">
    <property type="component" value="Unassembled WGS sequence"/>
</dbReference>
<keyword evidence="2" id="KW-1185">Reference proteome</keyword>
<evidence type="ECO:0000313" key="2">
    <source>
        <dbReference type="Proteomes" id="UP000887116"/>
    </source>
</evidence>
<gene>
    <name evidence="1" type="ORF">TNCT_356181</name>
</gene>
<name>A0A8X6LVV4_TRICU</name>